<keyword evidence="16" id="KW-1185">Reference proteome</keyword>
<evidence type="ECO:0000256" key="2">
    <source>
        <dbReference type="ARBA" id="ARBA00000711"/>
    </source>
</evidence>
<evidence type="ECO:0000256" key="5">
    <source>
        <dbReference type="ARBA" id="ARBA00004692"/>
    </source>
</evidence>
<keyword evidence="11 14" id="KW-0418">Kinase</keyword>
<reference evidence="15 16" key="1">
    <citation type="submission" date="2024-02" db="EMBL/GenBank/DDBJ databases">
        <title>Roseibium algae sp. nov., isolated from marine alga (Grateloupia sp.), showing potential in myo-inositol conversion.</title>
        <authorList>
            <person name="Wang Y."/>
        </authorList>
    </citation>
    <scope>NUCLEOTIDE SEQUENCE [LARGE SCALE GENOMIC DNA]</scope>
    <source>
        <strain evidence="15 16">H3510</strain>
    </source>
</reference>
<comment type="catalytic activity">
    <reaction evidence="1 14">
        <text>adenosylcob(III)inamide + ATP = adenosylcob(III)inamide phosphate + ADP + H(+)</text>
        <dbReference type="Rhea" id="RHEA:15769"/>
        <dbReference type="ChEBI" id="CHEBI:2480"/>
        <dbReference type="ChEBI" id="CHEBI:15378"/>
        <dbReference type="ChEBI" id="CHEBI:30616"/>
        <dbReference type="ChEBI" id="CHEBI:58502"/>
        <dbReference type="ChEBI" id="CHEBI:456216"/>
        <dbReference type="EC" id="2.7.1.156"/>
    </reaction>
</comment>
<evidence type="ECO:0000256" key="3">
    <source>
        <dbReference type="ARBA" id="ARBA00001522"/>
    </source>
</evidence>
<dbReference type="InterPro" id="IPR027417">
    <property type="entry name" value="P-loop_NTPase"/>
</dbReference>
<keyword evidence="9 14" id="KW-0808">Transferase</keyword>
<dbReference type="Gene3D" id="3.40.50.300">
    <property type="entry name" value="P-loop containing nucleotide triphosphate hydrolases"/>
    <property type="match status" value="1"/>
</dbReference>
<dbReference type="PANTHER" id="PTHR34848:SF1">
    <property type="entry name" value="BIFUNCTIONAL ADENOSYLCOBALAMIN BIOSYNTHESIS PROTEIN COBU"/>
    <property type="match status" value="1"/>
</dbReference>
<comment type="pathway">
    <text evidence="6 14">Cofactor biosynthesis; adenosylcobalamin biosynthesis; adenosylcobalamin from cob(II)yrinate a,c-diamide: step 5/7.</text>
</comment>
<keyword evidence="15" id="KW-0548">Nucleotidyltransferase</keyword>
<keyword evidence="13 14" id="KW-0342">GTP-binding</keyword>
<dbReference type="Pfam" id="PF02283">
    <property type="entry name" value="CobU"/>
    <property type="match status" value="1"/>
</dbReference>
<comment type="pathway">
    <text evidence="5 14">Cofactor biosynthesis; adenosylcobalamin biosynthesis; adenosylcobalamin from cob(II)yrinate a,c-diamide: step 6/7.</text>
</comment>
<dbReference type="EC" id="2.7.1.156" evidence="14"/>
<evidence type="ECO:0000256" key="10">
    <source>
        <dbReference type="ARBA" id="ARBA00022741"/>
    </source>
</evidence>
<keyword evidence="10 14" id="KW-0547">Nucleotide-binding</keyword>
<evidence type="ECO:0000313" key="16">
    <source>
        <dbReference type="Proteomes" id="UP001385499"/>
    </source>
</evidence>
<evidence type="ECO:0000256" key="8">
    <source>
        <dbReference type="ARBA" id="ARBA00022573"/>
    </source>
</evidence>
<comment type="caution">
    <text evidence="15">The sequence shown here is derived from an EMBL/GenBank/DDBJ whole genome shotgun (WGS) entry which is preliminary data.</text>
</comment>
<gene>
    <name evidence="15" type="primary">cobU</name>
    <name evidence="15" type="ORF">V6575_09735</name>
</gene>
<dbReference type="GO" id="GO:0008820">
    <property type="term" value="F:cobinamide phosphate guanylyltransferase activity"/>
    <property type="evidence" value="ECO:0007669"/>
    <property type="project" value="UniProtKB-EC"/>
</dbReference>
<dbReference type="PANTHER" id="PTHR34848">
    <property type="match status" value="1"/>
</dbReference>
<evidence type="ECO:0000256" key="4">
    <source>
        <dbReference type="ARBA" id="ARBA00003889"/>
    </source>
</evidence>
<keyword evidence="8 14" id="KW-0169">Cobalamin biosynthesis</keyword>
<comment type="function">
    <text evidence="4 14">Catalyzes ATP-dependent phosphorylation of adenosylcobinamide and addition of GMP to adenosylcobinamide phosphate.</text>
</comment>
<evidence type="ECO:0000256" key="11">
    <source>
        <dbReference type="ARBA" id="ARBA00022777"/>
    </source>
</evidence>
<dbReference type="GO" id="GO:0043752">
    <property type="term" value="F:adenosylcobinamide kinase activity"/>
    <property type="evidence" value="ECO:0007669"/>
    <property type="project" value="UniProtKB-EC"/>
</dbReference>
<dbReference type="RefSeq" id="WP_340274109.1">
    <property type="nucleotide sequence ID" value="NZ_JBAKIA010000005.1"/>
</dbReference>
<proteinExistence type="inferred from homology"/>
<comment type="similarity">
    <text evidence="7 14">Belongs to the CobU/CobP family.</text>
</comment>
<evidence type="ECO:0000313" key="15">
    <source>
        <dbReference type="EMBL" id="MEJ8474369.1"/>
    </source>
</evidence>
<dbReference type="EC" id="2.7.7.62" evidence="14"/>
<comment type="catalytic activity">
    <reaction evidence="3">
        <text>adenosylcob(III)inamide + GTP = adenosylcob(III)inamide phosphate + GDP + H(+)</text>
        <dbReference type="Rhea" id="RHEA:15765"/>
        <dbReference type="ChEBI" id="CHEBI:2480"/>
        <dbReference type="ChEBI" id="CHEBI:15378"/>
        <dbReference type="ChEBI" id="CHEBI:37565"/>
        <dbReference type="ChEBI" id="CHEBI:58189"/>
        <dbReference type="ChEBI" id="CHEBI:58502"/>
        <dbReference type="EC" id="2.7.1.156"/>
    </reaction>
</comment>
<evidence type="ECO:0000256" key="7">
    <source>
        <dbReference type="ARBA" id="ARBA00007490"/>
    </source>
</evidence>
<dbReference type="EMBL" id="JBAKIA010000005">
    <property type="protein sequence ID" value="MEJ8474369.1"/>
    <property type="molecule type" value="Genomic_DNA"/>
</dbReference>
<dbReference type="CDD" id="cd00544">
    <property type="entry name" value="CobU"/>
    <property type="match status" value="1"/>
</dbReference>
<sequence>MSGQAKTSVTLILGGVRSGKSRFAEELAMNSGLRRVYVATSPVIDTEMDERIALHRAQRGDDWRTIEEELDLVGVLTREAAPDTVILVDCLTLWLNNLLYRERDVALEARRLAEALESIKGPCVLVSNEVGMGIVPENALARSFRDAQGRLNQDIAAVAQKVIFVAAGLPLVLKPSSHPDIKI</sequence>
<evidence type="ECO:0000256" key="6">
    <source>
        <dbReference type="ARBA" id="ARBA00005159"/>
    </source>
</evidence>
<comment type="catalytic activity">
    <reaction evidence="2 14">
        <text>adenosylcob(III)inamide phosphate + GTP + H(+) = adenosylcob(III)inamide-GDP + diphosphate</text>
        <dbReference type="Rhea" id="RHEA:22712"/>
        <dbReference type="ChEBI" id="CHEBI:15378"/>
        <dbReference type="ChEBI" id="CHEBI:33019"/>
        <dbReference type="ChEBI" id="CHEBI:37565"/>
        <dbReference type="ChEBI" id="CHEBI:58502"/>
        <dbReference type="ChEBI" id="CHEBI:60487"/>
        <dbReference type="EC" id="2.7.7.62"/>
    </reaction>
</comment>
<evidence type="ECO:0000256" key="1">
    <source>
        <dbReference type="ARBA" id="ARBA00000312"/>
    </source>
</evidence>
<evidence type="ECO:0000256" key="9">
    <source>
        <dbReference type="ARBA" id="ARBA00022679"/>
    </source>
</evidence>
<evidence type="ECO:0000256" key="12">
    <source>
        <dbReference type="ARBA" id="ARBA00022840"/>
    </source>
</evidence>
<protein>
    <recommendedName>
        <fullName evidence="14">Bifunctional adenosylcobalamin biosynthesis protein</fullName>
        <ecNumber evidence="14">2.7.1.156</ecNumber>
        <ecNumber evidence="14">2.7.7.62</ecNumber>
    </recommendedName>
</protein>
<dbReference type="SUPFAM" id="SSF52540">
    <property type="entry name" value="P-loop containing nucleoside triphosphate hydrolases"/>
    <property type="match status" value="1"/>
</dbReference>
<accession>A0ABU8TJN8</accession>
<dbReference type="NCBIfam" id="NF004469">
    <property type="entry name" value="PRK05800.1"/>
    <property type="match status" value="1"/>
</dbReference>
<dbReference type="InterPro" id="IPR003203">
    <property type="entry name" value="CobU/CobP"/>
</dbReference>
<organism evidence="15 16">
    <name type="scientific">Roseibium algae</name>
    <dbReference type="NCBI Taxonomy" id="3123038"/>
    <lineage>
        <taxon>Bacteria</taxon>
        <taxon>Pseudomonadati</taxon>
        <taxon>Pseudomonadota</taxon>
        <taxon>Alphaproteobacteria</taxon>
        <taxon>Hyphomicrobiales</taxon>
        <taxon>Stappiaceae</taxon>
        <taxon>Roseibium</taxon>
    </lineage>
</organism>
<dbReference type="Proteomes" id="UP001385499">
    <property type="component" value="Unassembled WGS sequence"/>
</dbReference>
<name>A0ABU8TJN8_9HYPH</name>
<evidence type="ECO:0000256" key="13">
    <source>
        <dbReference type="ARBA" id="ARBA00023134"/>
    </source>
</evidence>
<keyword evidence="12 14" id="KW-0067">ATP-binding</keyword>
<dbReference type="PIRSF" id="PIRSF006135">
    <property type="entry name" value="CobU"/>
    <property type="match status" value="1"/>
</dbReference>
<evidence type="ECO:0000256" key="14">
    <source>
        <dbReference type="PIRNR" id="PIRNR006135"/>
    </source>
</evidence>